<dbReference type="SUPFAM" id="SSF51445">
    <property type="entry name" value="(Trans)glycosidases"/>
    <property type="match status" value="1"/>
</dbReference>
<evidence type="ECO:0000256" key="7">
    <source>
        <dbReference type="SAM" id="SignalP"/>
    </source>
</evidence>
<dbReference type="InterPro" id="IPR001764">
    <property type="entry name" value="Glyco_hydro_3_N"/>
</dbReference>
<evidence type="ECO:0000259" key="8">
    <source>
        <dbReference type="Pfam" id="PF00144"/>
    </source>
</evidence>
<gene>
    <name evidence="10" type="ORF">IAC54_08190</name>
</gene>
<comment type="caution">
    <text evidence="10">The sequence shown here is derived from an EMBL/GenBank/DDBJ whole genome shotgun (WGS) entry which is preliminary data.</text>
</comment>
<dbReference type="GO" id="GO:0005975">
    <property type="term" value="P:carbohydrate metabolic process"/>
    <property type="evidence" value="ECO:0007669"/>
    <property type="project" value="InterPro"/>
</dbReference>
<evidence type="ECO:0000256" key="2">
    <source>
        <dbReference type="ARBA" id="ARBA00005336"/>
    </source>
</evidence>
<dbReference type="InterPro" id="IPR036881">
    <property type="entry name" value="Glyco_hydro_3_C_sf"/>
</dbReference>
<evidence type="ECO:0000259" key="9">
    <source>
        <dbReference type="Pfam" id="PF00933"/>
    </source>
</evidence>
<sequence length="984" mass="107610">MFKKSWVILLSALFLSLPAREGSVRNIVPCREELHDAVAWSDSVYRTLSPKERVGQLFIVGVNATDNEATRNSVVRFVETYKVGGLLFSKGSAAGQAAITNLAQNKSKVPLLITADGEWGLAMRLSDTPKFPRNMTIGAANDDSLTYAYGREVGRQSRRLGIHVNFAPDMDVNSNPANPVIGSRAFGDSPEEVARLGILYSRGLSDEGILPVAKHFPGHGDVAADSHKTLPVNNKTLQEIAGEELVPFKKYIEAGMKGIMTGHLHIPALDPADGMPTSLSPLVVDTLLKKGMGFNGLVFTDALEMKGASADKQALKALLAGNDILLKPLNIAKSIAEIEEAVADGTLSEERLEKAVKKVLRFKYTLMHERESSNVDLNGLTKDLNSAKAEELIYSLYAGAVTLLKNDSSIIPFKNIEKKRFTVMNFGSSGNSPFTAMCRNYTDINTSGDGEHIMIAAIHSGNAKYLQQVREACEGKRYVAVFFTSPYSLGRYADVIRNAEAVVLAYENETVAEECAAEVLFGGLGAKGVLPVNIPGLFARGTGIRSEATRLGYAPPEAAGMNRDSLGIIDDIVNEGLREGAYPGCQVLVARHGKIVYNKAFGTLNGEEKNPVTVHTVYDLASVTKCTATLPAIMRLCSDGKFDPENKLSVSLPELDGYPVGEITGKEALYHESGLPSGISWASLLIDTASYDTPLFSGRRKDKYRIQIAERVYANADAKLRSDLFASERCKDYTVRITDSIYALNSIKDTILAEIVKIKPKSPKKYKYSDINFLLLQRCAERVSGVPLDRYVDSLFYAPLGMTHTGFSPLSRFSRDEIAPTEDDDFMRKELLQGYTHDETACFTGGVSGNAGLFGTATDLAKLLQMFLNNGSYGGERYIGEECIRQFTHGKSPNSRRGLGFDKPDTTDVDKSPTSDRAPGSVYGHTGYTGTAFWVDPDNDLIYIFISNRVFPHRWNTKLMKMNIRPRIQSAIYSSIIKPVADNN</sequence>
<dbReference type="EC" id="3.2.1.52" evidence="3"/>
<dbReference type="InterPro" id="IPR036962">
    <property type="entry name" value="Glyco_hydro_3_N_sf"/>
</dbReference>
<keyword evidence="7" id="KW-0732">Signal</keyword>
<comment type="similarity">
    <text evidence="2">Belongs to the glycosyl hydrolase 3 family.</text>
</comment>
<evidence type="ECO:0000313" key="10">
    <source>
        <dbReference type="EMBL" id="MBO8438854.1"/>
    </source>
</evidence>
<dbReference type="Gene3D" id="3.40.710.10">
    <property type="entry name" value="DD-peptidase/beta-lactamase superfamily"/>
    <property type="match status" value="1"/>
</dbReference>
<protein>
    <recommendedName>
        <fullName evidence="3">beta-N-acetylhexosaminidase</fullName>
        <ecNumber evidence="3">3.2.1.52</ecNumber>
    </recommendedName>
</protein>
<dbReference type="EMBL" id="JADIMW010000084">
    <property type="protein sequence ID" value="MBO8438854.1"/>
    <property type="molecule type" value="Genomic_DNA"/>
</dbReference>
<feature type="chain" id="PRO_5038855760" description="beta-N-acetylhexosaminidase" evidence="7">
    <location>
        <begin position="22"/>
        <end position="984"/>
    </location>
</feature>
<keyword evidence="4 10" id="KW-0378">Hydrolase</keyword>
<feature type="signal peptide" evidence="7">
    <location>
        <begin position="1"/>
        <end position="21"/>
    </location>
</feature>
<name>A0A9D9E856_9BACT</name>
<evidence type="ECO:0000256" key="6">
    <source>
        <dbReference type="SAM" id="MobiDB-lite"/>
    </source>
</evidence>
<evidence type="ECO:0000313" key="11">
    <source>
        <dbReference type="Proteomes" id="UP000823636"/>
    </source>
</evidence>
<dbReference type="InterPro" id="IPR017853">
    <property type="entry name" value="GH"/>
</dbReference>
<dbReference type="InterPro" id="IPR001466">
    <property type="entry name" value="Beta-lactam-related"/>
</dbReference>
<organism evidence="10 11">
    <name type="scientific">Candidatus Caccoplasma merdipullorum</name>
    <dbReference type="NCBI Taxonomy" id="2840718"/>
    <lineage>
        <taxon>Bacteria</taxon>
        <taxon>Pseudomonadati</taxon>
        <taxon>Bacteroidota</taxon>
        <taxon>Bacteroidia</taxon>
        <taxon>Bacteroidales</taxon>
        <taxon>Bacteroidaceae</taxon>
        <taxon>Bacteroidaceae incertae sedis</taxon>
        <taxon>Candidatus Caccoplasma</taxon>
    </lineage>
</organism>
<dbReference type="PANTHER" id="PTHR30480">
    <property type="entry name" value="BETA-HEXOSAMINIDASE-RELATED"/>
    <property type="match status" value="1"/>
</dbReference>
<proteinExistence type="inferred from homology"/>
<dbReference type="Gene3D" id="3.20.20.300">
    <property type="entry name" value="Glycoside hydrolase, family 3, N-terminal domain"/>
    <property type="match status" value="1"/>
</dbReference>
<evidence type="ECO:0000256" key="3">
    <source>
        <dbReference type="ARBA" id="ARBA00012663"/>
    </source>
</evidence>
<comment type="catalytic activity">
    <reaction evidence="1">
        <text>Hydrolysis of terminal non-reducing N-acetyl-D-hexosamine residues in N-acetyl-beta-D-hexosaminides.</text>
        <dbReference type="EC" id="3.2.1.52"/>
    </reaction>
</comment>
<dbReference type="Proteomes" id="UP000823636">
    <property type="component" value="Unassembled WGS sequence"/>
</dbReference>
<dbReference type="InterPro" id="IPR050226">
    <property type="entry name" value="NagZ_Beta-hexosaminidase"/>
</dbReference>
<dbReference type="GO" id="GO:0004563">
    <property type="term" value="F:beta-N-acetylhexosaminidase activity"/>
    <property type="evidence" value="ECO:0007669"/>
    <property type="project" value="UniProtKB-EC"/>
</dbReference>
<dbReference type="InterPro" id="IPR012338">
    <property type="entry name" value="Beta-lactam/transpept-like"/>
</dbReference>
<reference evidence="10" key="1">
    <citation type="submission" date="2020-10" db="EMBL/GenBank/DDBJ databases">
        <authorList>
            <person name="Gilroy R."/>
        </authorList>
    </citation>
    <scope>NUCLEOTIDE SEQUENCE</scope>
    <source>
        <strain evidence="10">G3-4614</strain>
    </source>
</reference>
<dbReference type="GO" id="GO:0009254">
    <property type="term" value="P:peptidoglycan turnover"/>
    <property type="evidence" value="ECO:0007669"/>
    <property type="project" value="TreeGrafter"/>
</dbReference>
<feature type="domain" description="Glycoside hydrolase family 3 N-terminal" evidence="9">
    <location>
        <begin position="52"/>
        <end position="361"/>
    </location>
</feature>
<keyword evidence="5" id="KW-0326">Glycosidase</keyword>
<evidence type="ECO:0000256" key="1">
    <source>
        <dbReference type="ARBA" id="ARBA00001231"/>
    </source>
</evidence>
<dbReference type="PRINTS" id="PR00133">
    <property type="entry name" value="GLHYDRLASE3"/>
</dbReference>
<reference evidence="10" key="2">
    <citation type="journal article" date="2021" name="PeerJ">
        <title>Extensive microbial diversity within the chicken gut microbiome revealed by metagenomics and culture.</title>
        <authorList>
            <person name="Gilroy R."/>
            <person name="Ravi A."/>
            <person name="Getino M."/>
            <person name="Pursley I."/>
            <person name="Horton D.L."/>
            <person name="Alikhan N.F."/>
            <person name="Baker D."/>
            <person name="Gharbi K."/>
            <person name="Hall N."/>
            <person name="Watson M."/>
            <person name="Adriaenssens E.M."/>
            <person name="Foster-Nyarko E."/>
            <person name="Jarju S."/>
            <person name="Secka A."/>
            <person name="Antonio M."/>
            <person name="Oren A."/>
            <person name="Chaudhuri R.R."/>
            <person name="La Ragione R."/>
            <person name="Hildebrand F."/>
            <person name="Pallen M.J."/>
        </authorList>
    </citation>
    <scope>NUCLEOTIDE SEQUENCE</scope>
    <source>
        <strain evidence="10">G3-4614</strain>
    </source>
</reference>
<dbReference type="Pfam" id="PF00933">
    <property type="entry name" value="Glyco_hydro_3"/>
    <property type="match status" value="1"/>
</dbReference>
<evidence type="ECO:0000256" key="5">
    <source>
        <dbReference type="ARBA" id="ARBA00023295"/>
    </source>
</evidence>
<accession>A0A9D9E856</accession>
<feature type="compositionally biased region" description="Basic and acidic residues" evidence="6">
    <location>
        <begin position="899"/>
        <end position="914"/>
    </location>
</feature>
<dbReference type="PANTHER" id="PTHR30480:SF13">
    <property type="entry name" value="BETA-HEXOSAMINIDASE"/>
    <property type="match status" value="1"/>
</dbReference>
<feature type="domain" description="Beta-lactamase-related" evidence="8">
    <location>
        <begin position="569"/>
        <end position="952"/>
    </location>
</feature>
<dbReference type="AlphaFoldDB" id="A0A9D9E856"/>
<dbReference type="Pfam" id="PF00144">
    <property type="entry name" value="Beta-lactamase"/>
    <property type="match status" value="1"/>
</dbReference>
<feature type="region of interest" description="Disordered" evidence="6">
    <location>
        <begin position="890"/>
        <end position="921"/>
    </location>
</feature>
<evidence type="ECO:0000256" key="4">
    <source>
        <dbReference type="ARBA" id="ARBA00022801"/>
    </source>
</evidence>
<dbReference type="Gene3D" id="3.40.50.1700">
    <property type="entry name" value="Glycoside hydrolase family 3 C-terminal domain"/>
    <property type="match status" value="1"/>
</dbReference>
<dbReference type="SUPFAM" id="SSF56601">
    <property type="entry name" value="beta-lactamase/transpeptidase-like"/>
    <property type="match status" value="1"/>
</dbReference>